<organism evidence="1">
    <name type="scientific">Poeciliopsis prolifica</name>
    <name type="common">blackstripe livebearer</name>
    <dbReference type="NCBI Taxonomy" id="188132"/>
    <lineage>
        <taxon>Eukaryota</taxon>
        <taxon>Metazoa</taxon>
        <taxon>Chordata</taxon>
        <taxon>Craniata</taxon>
        <taxon>Vertebrata</taxon>
        <taxon>Euteleostomi</taxon>
        <taxon>Actinopterygii</taxon>
        <taxon>Neopterygii</taxon>
        <taxon>Teleostei</taxon>
        <taxon>Neoteleostei</taxon>
        <taxon>Acanthomorphata</taxon>
        <taxon>Ovalentaria</taxon>
        <taxon>Atherinomorphae</taxon>
        <taxon>Cyprinodontiformes</taxon>
        <taxon>Poeciliidae</taxon>
        <taxon>Poeciliinae</taxon>
        <taxon>Poeciliopsis</taxon>
    </lineage>
</organism>
<dbReference type="EMBL" id="GBYX01476626">
    <property type="protein sequence ID" value="JAO05051.1"/>
    <property type="molecule type" value="Transcribed_RNA"/>
</dbReference>
<protein>
    <submittedName>
        <fullName evidence="1">PPUP9505</fullName>
    </submittedName>
</protein>
<reference evidence="1" key="1">
    <citation type="submission" date="2014-12" db="EMBL/GenBank/DDBJ databases">
        <title>Parallel Evolution in Life History Adaptation Evident in the Tissue-Specific Poeciliopsis prolifica transcriptome.</title>
        <authorList>
            <person name="Jue N.K."/>
            <person name="Foley R.J."/>
            <person name="Obergfell C."/>
            <person name="Reznick D.N."/>
            <person name="O'Neill R.J."/>
            <person name="O'Neill M.J."/>
        </authorList>
    </citation>
    <scope>NUCLEOTIDE SEQUENCE</scope>
</reference>
<dbReference type="AlphaFoldDB" id="A0A0S7ENQ7"/>
<proteinExistence type="predicted"/>
<feature type="non-terminal residue" evidence="1">
    <location>
        <position position="1"/>
    </location>
</feature>
<name>A0A0S7ENQ7_9TELE</name>
<sequence>LLSSENMRKCEAEHIHSAALAPWGTRLMLSVLSKPVSLVLILNSHRSCCSTSMADLSPTAGPASSCWSLIGFSLVLKVNTCKANCNSAEFLQWANSINMSLCKKRRVMKQRGSIVLIMLQAALGQRTAALPGSWEAADLATEVVVVDDTEGRRSGWAS</sequence>
<gene>
    <name evidence="1" type="primary">PPUP9505</name>
</gene>
<accession>A0A0S7ENQ7</accession>
<evidence type="ECO:0000313" key="1">
    <source>
        <dbReference type="EMBL" id="JAO05051.1"/>
    </source>
</evidence>